<sequence length="427" mass="50009">MPDNNSIVNPNKSLEIPKWINQEYFEAVLQEDEPNCVKIVKFTPVAAIPPGENFTSVMLRIHLDLAMNDGSTKHKTYVVKTMLPEDRGGKQVKEVGIFDKELQMYQKYLPQFEAIYKDAGEEIQLAPKCLQTEERDDGIHFIFEDLGELQFQNVDRIKGLDMEHMKTLLYKLAEFHAVAAVYVERNGPFPKEFDEGFMTRKYHEMQDSAFKLKRESFVKSMAAWGMENSELYTKSFPTAEQFSKMCLRNLELDTQSFNTLTHGDLWSSNLLFKYQADGSIDRMIMLDYQLCKYGSPALDLLFIITISAANDIRLKEFDHFVRIYWERLVDCLKLLKYQKPLPTLRELQKSMYHESNTFYPFFAIFNHLPVIQFPSDEQTSLHSLRDESEEGEKFRWRLFTNPAYAAIMKDLYPFLANRGIFQFTDFE</sequence>
<dbReference type="InterPro" id="IPR015897">
    <property type="entry name" value="CHK_kinase-like"/>
</dbReference>
<reference evidence="3" key="1">
    <citation type="submission" date="2025-08" db="UniProtKB">
        <authorList>
            <consortium name="RefSeq"/>
        </authorList>
    </citation>
    <scope>IDENTIFICATION</scope>
    <source>
        <strain evidence="3">15112-1751.03</strain>
        <tissue evidence="3">Whole Adult</tissue>
    </source>
</reference>
<dbReference type="PANTHER" id="PTHR11012:SF6">
    <property type="entry name" value="CHK DOMAIN OV1-RELATED"/>
    <property type="match status" value="1"/>
</dbReference>
<dbReference type="InterPro" id="IPR004119">
    <property type="entry name" value="EcKL"/>
</dbReference>
<evidence type="ECO:0000259" key="1">
    <source>
        <dbReference type="SMART" id="SM00587"/>
    </source>
</evidence>
<evidence type="ECO:0000313" key="3">
    <source>
        <dbReference type="RefSeq" id="XP_034116520.2"/>
    </source>
</evidence>
<dbReference type="Proteomes" id="UP000515160">
    <property type="component" value="Chromosome 2R"/>
</dbReference>
<keyword evidence="2" id="KW-1185">Reference proteome</keyword>
<dbReference type="AlphaFoldDB" id="A0A6P8XYY3"/>
<dbReference type="SMART" id="SM00587">
    <property type="entry name" value="CHK"/>
    <property type="match status" value="1"/>
</dbReference>
<dbReference type="Gene3D" id="3.90.1200.10">
    <property type="match status" value="1"/>
</dbReference>
<dbReference type="RefSeq" id="XP_034116520.2">
    <property type="nucleotide sequence ID" value="XM_034260629.2"/>
</dbReference>
<evidence type="ECO:0000313" key="2">
    <source>
        <dbReference type="Proteomes" id="UP000515160"/>
    </source>
</evidence>
<protein>
    <submittedName>
        <fullName evidence="3">Uncharacterized protein LOC117576082 isoform X1</fullName>
    </submittedName>
</protein>
<organism evidence="2 3">
    <name type="scientific">Drosophila albomicans</name>
    <name type="common">Fruit fly</name>
    <dbReference type="NCBI Taxonomy" id="7291"/>
    <lineage>
        <taxon>Eukaryota</taxon>
        <taxon>Metazoa</taxon>
        <taxon>Ecdysozoa</taxon>
        <taxon>Arthropoda</taxon>
        <taxon>Hexapoda</taxon>
        <taxon>Insecta</taxon>
        <taxon>Pterygota</taxon>
        <taxon>Neoptera</taxon>
        <taxon>Endopterygota</taxon>
        <taxon>Diptera</taxon>
        <taxon>Brachycera</taxon>
        <taxon>Muscomorpha</taxon>
        <taxon>Ephydroidea</taxon>
        <taxon>Drosophilidae</taxon>
        <taxon>Drosophila</taxon>
    </lineage>
</organism>
<dbReference type="OrthoDB" id="191037at2759"/>
<accession>A0A6P8XYY3</accession>
<name>A0A6P8XYY3_DROAB</name>
<dbReference type="Pfam" id="PF02958">
    <property type="entry name" value="EcKL"/>
    <property type="match status" value="1"/>
</dbReference>
<dbReference type="GeneID" id="117576082"/>
<feature type="domain" description="CHK kinase-like" evidence="1">
    <location>
        <begin position="141"/>
        <end position="334"/>
    </location>
</feature>
<proteinExistence type="predicted"/>
<dbReference type="PANTHER" id="PTHR11012">
    <property type="entry name" value="PROTEIN KINASE-LIKE DOMAIN-CONTAINING"/>
    <property type="match status" value="1"/>
</dbReference>
<dbReference type="SUPFAM" id="SSF56112">
    <property type="entry name" value="Protein kinase-like (PK-like)"/>
    <property type="match status" value="1"/>
</dbReference>
<gene>
    <name evidence="3" type="primary">LOC117576082</name>
</gene>
<dbReference type="InterPro" id="IPR011009">
    <property type="entry name" value="Kinase-like_dom_sf"/>
</dbReference>